<gene>
    <name evidence="1" type="ORF">M5J20_08090</name>
</gene>
<name>A0ABT1G2A6_9CORY</name>
<evidence type="ECO:0000313" key="2">
    <source>
        <dbReference type="Proteomes" id="UP001204000"/>
    </source>
</evidence>
<comment type="caution">
    <text evidence="1">The sequence shown here is derived from an EMBL/GenBank/DDBJ whole genome shotgun (WGS) entry which is preliminary data.</text>
</comment>
<sequence length="59" mass="6622">MEPMLSHFMQQLLSQELPMLDSADRARVTELLREHAAAGGGTIETQEDLPGEIRQIMDL</sequence>
<dbReference type="EMBL" id="JAMFTQ010000009">
    <property type="protein sequence ID" value="MCP1388146.1"/>
    <property type="molecule type" value="Genomic_DNA"/>
</dbReference>
<evidence type="ECO:0000313" key="1">
    <source>
        <dbReference type="EMBL" id="MCP1388146.1"/>
    </source>
</evidence>
<reference evidence="1" key="1">
    <citation type="submission" date="2022-05" db="EMBL/GenBank/DDBJ databases">
        <title>Corynebacterium sp. TA-R-1 sp. nov., isolated from human feces.</title>
        <authorList>
            <person name="Shamsuzzaman M."/>
            <person name="Dahal R.H."/>
        </authorList>
    </citation>
    <scope>NUCLEOTIDE SEQUENCE</scope>
    <source>
        <strain evidence="1">TA-R-1</strain>
    </source>
</reference>
<dbReference type="RefSeq" id="WP_253578336.1">
    <property type="nucleotide sequence ID" value="NZ_JAMFTQ010000009.1"/>
</dbReference>
<proteinExistence type="predicted"/>
<keyword evidence="2" id="KW-1185">Reference proteome</keyword>
<protein>
    <submittedName>
        <fullName evidence="1">Uncharacterized protein</fullName>
    </submittedName>
</protein>
<organism evidence="1 2">
    <name type="scientific">Corynebacterium stercoris</name>
    <dbReference type="NCBI Taxonomy" id="2943490"/>
    <lineage>
        <taxon>Bacteria</taxon>
        <taxon>Bacillati</taxon>
        <taxon>Actinomycetota</taxon>
        <taxon>Actinomycetes</taxon>
        <taxon>Mycobacteriales</taxon>
        <taxon>Corynebacteriaceae</taxon>
        <taxon>Corynebacterium</taxon>
    </lineage>
</organism>
<accession>A0ABT1G2A6</accession>
<dbReference type="Proteomes" id="UP001204000">
    <property type="component" value="Unassembled WGS sequence"/>
</dbReference>